<proteinExistence type="predicted"/>
<reference evidence="2" key="1">
    <citation type="submission" date="2016-11" db="UniProtKB">
        <authorList>
            <consortium name="WormBaseParasite"/>
        </authorList>
    </citation>
    <scope>IDENTIFICATION</scope>
    <source>
        <strain evidence="2">KR3021</strain>
    </source>
</reference>
<evidence type="ECO:0000313" key="2">
    <source>
        <dbReference type="WBParaSite" id="RSKR_0000882525.1"/>
    </source>
</evidence>
<protein>
    <submittedName>
        <fullName evidence="2">BED-type domain-containing protein</fullName>
    </submittedName>
</protein>
<dbReference type="Proteomes" id="UP000095286">
    <property type="component" value="Unplaced"/>
</dbReference>
<name>A0AC35U8R4_9BILA</name>
<accession>A0AC35U8R4</accession>
<evidence type="ECO:0000313" key="1">
    <source>
        <dbReference type="Proteomes" id="UP000095286"/>
    </source>
</evidence>
<organism evidence="1 2">
    <name type="scientific">Rhabditophanes sp. KR3021</name>
    <dbReference type="NCBI Taxonomy" id="114890"/>
    <lineage>
        <taxon>Eukaryota</taxon>
        <taxon>Metazoa</taxon>
        <taxon>Ecdysozoa</taxon>
        <taxon>Nematoda</taxon>
        <taxon>Chromadorea</taxon>
        <taxon>Rhabditida</taxon>
        <taxon>Tylenchina</taxon>
        <taxon>Panagrolaimomorpha</taxon>
        <taxon>Strongyloidoidea</taxon>
        <taxon>Alloionematidae</taxon>
        <taxon>Rhabditophanes</taxon>
    </lineage>
</organism>
<dbReference type="WBParaSite" id="RSKR_0000882525.1">
    <property type="protein sequence ID" value="RSKR_0000882525.1"/>
    <property type="gene ID" value="RSKR_0000882525"/>
</dbReference>
<sequence length="209" mass="23757">MGNVRISLRGIKVRIKVKKRILIGSEGNTSVQATIPKIKKESSCLDIDDEDITDLKCEVDMQLSEDEYRENDSQVSEASLTTNFENIRAKRRKKSKYEARCKVNLLCKAVVNYDNGSNQMISHLKKAHVDVYDKLSQKEGKEQSKQTTLVTITSKTYLERCAINSQYFIAVTLQPLSIVESESFLKLVNTCLEENLHLLREGNNKIHGC</sequence>